<dbReference type="EMBL" id="CM035426">
    <property type="protein sequence ID" value="KAH7315100.1"/>
    <property type="molecule type" value="Genomic_DNA"/>
</dbReference>
<dbReference type="AlphaFoldDB" id="A0A8T2SAR7"/>
<name>A0A8T2SAR7_CERRI</name>
<proteinExistence type="predicted"/>
<evidence type="ECO:0000313" key="3">
    <source>
        <dbReference type="EMBL" id="KAH7315102.1"/>
    </source>
</evidence>
<reference evidence="2" key="1">
    <citation type="submission" date="2021-08" db="EMBL/GenBank/DDBJ databases">
        <title>WGS assembly of Ceratopteris richardii.</title>
        <authorList>
            <person name="Marchant D.B."/>
            <person name="Chen G."/>
            <person name="Jenkins J."/>
            <person name="Shu S."/>
            <person name="Leebens-Mack J."/>
            <person name="Grimwood J."/>
            <person name="Schmutz J."/>
            <person name="Soltis P."/>
            <person name="Soltis D."/>
            <person name="Chen Z.-H."/>
        </authorList>
    </citation>
    <scope>NUCLEOTIDE SEQUENCE</scope>
    <source>
        <strain evidence="2">Whitten #5841</strain>
        <tissue evidence="2">Leaf</tissue>
    </source>
</reference>
<accession>A0A8T2SAR7</accession>
<organism evidence="2 4">
    <name type="scientific">Ceratopteris richardii</name>
    <name type="common">Triangle waterfern</name>
    <dbReference type="NCBI Taxonomy" id="49495"/>
    <lineage>
        <taxon>Eukaryota</taxon>
        <taxon>Viridiplantae</taxon>
        <taxon>Streptophyta</taxon>
        <taxon>Embryophyta</taxon>
        <taxon>Tracheophyta</taxon>
        <taxon>Polypodiopsida</taxon>
        <taxon>Polypodiidae</taxon>
        <taxon>Polypodiales</taxon>
        <taxon>Pteridineae</taxon>
        <taxon>Pteridaceae</taxon>
        <taxon>Parkerioideae</taxon>
        <taxon>Ceratopteris</taxon>
    </lineage>
</organism>
<evidence type="ECO:0000256" key="1">
    <source>
        <dbReference type="SAM" id="MobiDB-lite"/>
    </source>
</evidence>
<dbReference type="Proteomes" id="UP000825935">
    <property type="component" value="Chromosome 21"/>
</dbReference>
<dbReference type="EMBL" id="CM035426">
    <property type="protein sequence ID" value="KAH7315102.1"/>
    <property type="molecule type" value="Genomic_DNA"/>
</dbReference>
<keyword evidence="4" id="KW-1185">Reference proteome</keyword>
<gene>
    <name evidence="2" type="ORF">KP509_21G034200</name>
    <name evidence="3" type="ORF">KP509_21G034400</name>
</gene>
<feature type="region of interest" description="Disordered" evidence="1">
    <location>
        <begin position="154"/>
        <end position="173"/>
    </location>
</feature>
<sequence>MLVPTAHDVDSCLFIDGNRPHIHVLRIIDACVQVCIVLTVLEIYLEEKGDQRRQSNSLPTSDTANDLETCNPIVFKMVSILRSTSPIPQARSTLRVGMLTLHEDQTIPTQLQRRRNNHGFLECRLCTLSSCRLDLIHLPAECYRFSTPSLNGDVNVSSPSAPSIDEEKTTTAF</sequence>
<evidence type="ECO:0000313" key="2">
    <source>
        <dbReference type="EMBL" id="KAH7315100.1"/>
    </source>
</evidence>
<comment type="caution">
    <text evidence="2">The sequence shown here is derived from an EMBL/GenBank/DDBJ whole genome shotgun (WGS) entry which is preliminary data.</text>
</comment>
<evidence type="ECO:0000313" key="4">
    <source>
        <dbReference type="Proteomes" id="UP000825935"/>
    </source>
</evidence>
<protein>
    <submittedName>
        <fullName evidence="2">Uncharacterized protein</fullName>
    </submittedName>
</protein>